<gene>
    <name evidence="2" type="ORF">F8M41_020198</name>
</gene>
<dbReference type="PANTHER" id="PTHR28072:SF1">
    <property type="entry name" value="CRUCIFORM CUTTING ENDONUCLEASE 1, MITOCHONDRIAL-RELATED"/>
    <property type="match status" value="1"/>
</dbReference>
<comment type="caution">
    <text evidence="2">The sequence shown here is derived from an EMBL/GenBank/DDBJ whole genome shotgun (WGS) entry which is preliminary data.</text>
</comment>
<organism evidence="2 3">
    <name type="scientific">Gigaspora margarita</name>
    <dbReference type="NCBI Taxonomy" id="4874"/>
    <lineage>
        <taxon>Eukaryota</taxon>
        <taxon>Fungi</taxon>
        <taxon>Fungi incertae sedis</taxon>
        <taxon>Mucoromycota</taxon>
        <taxon>Glomeromycotina</taxon>
        <taxon>Glomeromycetes</taxon>
        <taxon>Diversisporales</taxon>
        <taxon>Gigasporaceae</taxon>
        <taxon>Gigaspora</taxon>
    </lineage>
</organism>
<keyword evidence="3" id="KW-1185">Reference proteome</keyword>
<dbReference type="SUPFAM" id="SSF53098">
    <property type="entry name" value="Ribonuclease H-like"/>
    <property type="match status" value="1"/>
</dbReference>
<dbReference type="Gene3D" id="3.30.420.10">
    <property type="entry name" value="Ribonuclease H-like superfamily/Ribonuclease H"/>
    <property type="match status" value="1"/>
</dbReference>
<evidence type="ECO:0000259" key="1">
    <source>
        <dbReference type="Pfam" id="PF09159"/>
    </source>
</evidence>
<dbReference type="AlphaFoldDB" id="A0A8H4AIW2"/>
<sequence>MEKINVTILADRLQKQHLRTELEKLSRRCGLFFASPKKKKEIAKLLSQHLITINQKSQLKSNNKSINHGKVDKLPSIISIDIGIKNFAYVHLTSNYQIIDWKKLSLDLDSFNPKNFFEKLQPIVHKTFLSKENVDAFIIERQCFRKRTSMNVQNVITIELMLYALLRDRVKDPLQVLSIHPFSVSNYLNTMLKAEEQNRYFHSKDFMIKWFQEQGKKTEVQKYLGTKTLSTILARNWINDHLHLCSSELAKYFLESKKKDDLADCLFQGFVYLESRRFSIMEANKWIQDQGG</sequence>
<dbReference type="InterPro" id="IPR036397">
    <property type="entry name" value="RNaseH_sf"/>
</dbReference>
<protein>
    <submittedName>
        <fullName evidence="2">Ribonuclease H-like protein</fullName>
    </submittedName>
</protein>
<feature type="domain" description="Mitochondrial resolvase Ydc2 catalytic" evidence="1">
    <location>
        <begin position="77"/>
        <end position="275"/>
    </location>
</feature>
<dbReference type="InterPro" id="IPR015242">
    <property type="entry name" value="Ydc2_cat"/>
</dbReference>
<dbReference type="PANTHER" id="PTHR28072">
    <property type="entry name" value="CRUCIFORM CUTTING ENDONUCLEASE 1, MITOCHONDRIAL-RELATED"/>
    <property type="match status" value="1"/>
</dbReference>
<proteinExistence type="predicted"/>
<dbReference type="Pfam" id="PF09159">
    <property type="entry name" value="Ydc2-catalyt"/>
    <property type="match status" value="1"/>
</dbReference>
<dbReference type="EMBL" id="WTPW01000548">
    <property type="protein sequence ID" value="KAF0500662.1"/>
    <property type="molecule type" value="Genomic_DNA"/>
</dbReference>
<name>A0A8H4AIW2_GIGMA</name>
<reference evidence="2 3" key="1">
    <citation type="journal article" date="2019" name="Environ. Microbiol.">
        <title>At the nexus of three kingdoms: the genome of the mycorrhizal fungus Gigaspora margarita provides insights into plant, endobacterial and fungal interactions.</title>
        <authorList>
            <person name="Venice F."/>
            <person name="Ghignone S."/>
            <person name="Salvioli di Fossalunga A."/>
            <person name="Amselem J."/>
            <person name="Novero M."/>
            <person name="Xianan X."/>
            <person name="Sedzielewska Toro K."/>
            <person name="Morin E."/>
            <person name="Lipzen A."/>
            <person name="Grigoriev I.V."/>
            <person name="Henrissat B."/>
            <person name="Martin F.M."/>
            <person name="Bonfante P."/>
        </authorList>
    </citation>
    <scope>NUCLEOTIDE SEQUENCE [LARGE SCALE GENOMIC DNA]</scope>
    <source>
        <strain evidence="2 3">BEG34</strain>
    </source>
</reference>
<dbReference type="Proteomes" id="UP000439903">
    <property type="component" value="Unassembled WGS sequence"/>
</dbReference>
<evidence type="ECO:0000313" key="2">
    <source>
        <dbReference type="EMBL" id="KAF0500662.1"/>
    </source>
</evidence>
<accession>A0A8H4AIW2</accession>
<dbReference type="InterPro" id="IPR039197">
    <property type="entry name" value="Mrs1/Cce1"/>
</dbReference>
<dbReference type="GO" id="GO:0003676">
    <property type="term" value="F:nucleic acid binding"/>
    <property type="evidence" value="ECO:0007669"/>
    <property type="project" value="InterPro"/>
</dbReference>
<evidence type="ECO:0000313" key="3">
    <source>
        <dbReference type="Proteomes" id="UP000439903"/>
    </source>
</evidence>
<dbReference type="OrthoDB" id="5552842at2759"/>
<dbReference type="InterPro" id="IPR012337">
    <property type="entry name" value="RNaseH-like_sf"/>
</dbReference>